<evidence type="ECO:0000256" key="5">
    <source>
        <dbReference type="ARBA" id="ARBA00022692"/>
    </source>
</evidence>
<dbReference type="Proteomes" id="UP000001029">
    <property type="component" value="Chromosome"/>
</dbReference>
<dbReference type="GO" id="GO:0140359">
    <property type="term" value="F:ABC-type transporter activity"/>
    <property type="evidence" value="ECO:0007669"/>
    <property type="project" value="InterPro"/>
</dbReference>
<accession>B2KDK3</accession>
<feature type="transmembrane region" description="Helical" evidence="8">
    <location>
        <begin position="355"/>
        <end position="377"/>
    </location>
</feature>
<name>B2KDK3_ELUMP</name>
<keyword evidence="5 8" id="KW-0812">Transmembrane</keyword>
<protein>
    <submittedName>
        <fullName evidence="10">ABC transporter related</fullName>
    </submittedName>
</protein>
<feature type="transmembrane region" description="Helical" evidence="8">
    <location>
        <begin position="21"/>
        <end position="43"/>
    </location>
</feature>
<evidence type="ECO:0000256" key="1">
    <source>
        <dbReference type="ARBA" id="ARBA00004651"/>
    </source>
</evidence>
<evidence type="ECO:0000256" key="3">
    <source>
        <dbReference type="ARBA" id="ARBA00022448"/>
    </source>
</evidence>
<feature type="transmembrane region" description="Helical" evidence="8">
    <location>
        <begin position="297"/>
        <end position="319"/>
    </location>
</feature>
<dbReference type="Pfam" id="PF12698">
    <property type="entry name" value="ABC2_membrane_3"/>
    <property type="match status" value="1"/>
</dbReference>
<keyword evidence="7 8" id="KW-0472">Membrane</keyword>
<feature type="transmembrane region" description="Helical" evidence="8">
    <location>
        <begin position="186"/>
        <end position="210"/>
    </location>
</feature>
<dbReference type="InterPro" id="IPR013525">
    <property type="entry name" value="ABC2_TM"/>
</dbReference>
<comment type="subcellular location">
    <subcellularLocation>
        <location evidence="1">Cell membrane</location>
        <topology evidence="1">Multi-pass membrane protein</topology>
    </subcellularLocation>
</comment>
<feature type="transmembrane region" description="Helical" evidence="8">
    <location>
        <begin position="236"/>
        <end position="260"/>
    </location>
</feature>
<evidence type="ECO:0000256" key="6">
    <source>
        <dbReference type="ARBA" id="ARBA00022989"/>
    </source>
</evidence>
<sequence>MLSLKRARSIALKEYKHILRDPFTLAVTLLLPLIFVAFFGFVIDLDYKNIRVSVRDDDQSSTSRKFLNELSSSGYFKLTPLQGDLQTEAVLNRNDTASVLIIKKDFGKNILKGDFSNPGRAQLMIDGSDNAKSGILLSYITLAVQKANSVFIKNNPELSELQGAGANPSDLIRTRFLFNPELNSHWFIVPALNTIIIGFLAIVLTALTVAREWENGSMELLLSTPVRPTEIVIGKLFPYFTLTFFDILIVFVLSIFVFKIPFLGSFALFILACCIYIAGALALGLCISVATRVQQTAIQFAFAIGLLPSFIFSGFIFPIENMPVFFRYFTIIFPQRWFLTISRSLFLSDPGVQTMAFPFLAITVFAAVMILTAIKIFKTDVEP</sequence>
<dbReference type="HOGENOM" id="CLU_039483_8_3_0"/>
<feature type="transmembrane region" description="Helical" evidence="8">
    <location>
        <begin position="266"/>
        <end position="290"/>
    </location>
</feature>
<gene>
    <name evidence="10" type="ordered locus">Emin_1046</name>
</gene>
<evidence type="ECO:0000256" key="2">
    <source>
        <dbReference type="ARBA" id="ARBA00007783"/>
    </source>
</evidence>
<dbReference type="GO" id="GO:0005886">
    <property type="term" value="C:plasma membrane"/>
    <property type="evidence" value="ECO:0007669"/>
    <property type="project" value="UniProtKB-SubCell"/>
</dbReference>
<evidence type="ECO:0000313" key="10">
    <source>
        <dbReference type="EMBL" id="ACC98599.1"/>
    </source>
</evidence>
<dbReference type="AlphaFoldDB" id="B2KDK3"/>
<dbReference type="RefSeq" id="WP_012415214.1">
    <property type="nucleotide sequence ID" value="NC_010644.1"/>
</dbReference>
<dbReference type="InterPro" id="IPR047817">
    <property type="entry name" value="ABC2_TM_bact-type"/>
</dbReference>
<dbReference type="PANTHER" id="PTHR30294">
    <property type="entry name" value="MEMBRANE COMPONENT OF ABC TRANSPORTER YHHJ-RELATED"/>
    <property type="match status" value="1"/>
</dbReference>
<dbReference type="PROSITE" id="PS51012">
    <property type="entry name" value="ABC_TM2"/>
    <property type="match status" value="1"/>
</dbReference>
<comment type="similarity">
    <text evidence="2">Belongs to the ABC-2 integral membrane protein family.</text>
</comment>
<evidence type="ECO:0000256" key="8">
    <source>
        <dbReference type="SAM" id="Phobius"/>
    </source>
</evidence>
<evidence type="ECO:0000313" key="11">
    <source>
        <dbReference type="Proteomes" id="UP000001029"/>
    </source>
</evidence>
<dbReference type="Gene3D" id="3.40.1710.10">
    <property type="entry name" value="abc type-2 transporter like domain"/>
    <property type="match status" value="1"/>
</dbReference>
<evidence type="ECO:0000256" key="4">
    <source>
        <dbReference type="ARBA" id="ARBA00022475"/>
    </source>
</evidence>
<feature type="domain" description="ABC transmembrane type-2" evidence="9">
    <location>
        <begin position="133"/>
        <end position="380"/>
    </location>
</feature>
<organism evidence="10 11">
    <name type="scientific">Elusimicrobium minutum (strain Pei191)</name>
    <dbReference type="NCBI Taxonomy" id="445932"/>
    <lineage>
        <taxon>Bacteria</taxon>
        <taxon>Pseudomonadati</taxon>
        <taxon>Elusimicrobiota</taxon>
        <taxon>Elusimicrobia</taxon>
        <taxon>Elusimicrobiales</taxon>
        <taxon>Elusimicrobiaceae</taxon>
        <taxon>Elusimicrobium</taxon>
    </lineage>
</organism>
<proteinExistence type="inferred from homology"/>
<dbReference type="PANTHER" id="PTHR30294:SF29">
    <property type="entry name" value="MULTIDRUG ABC TRANSPORTER PERMEASE YBHS-RELATED"/>
    <property type="match status" value="1"/>
</dbReference>
<evidence type="ECO:0000256" key="7">
    <source>
        <dbReference type="ARBA" id="ARBA00023136"/>
    </source>
</evidence>
<dbReference type="EMBL" id="CP001055">
    <property type="protein sequence ID" value="ACC98599.1"/>
    <property type="molecule type" value="Genomic_DNA"/>
</dbReference>
<dbReference type="STRING" id="445932.Emin_1046"/>
<keyword evidence="11" id="KW-1185">Reference proteome</keyword>
<dbReference type="InterPro" id="IPR051449">
    <property type="entry name" value="ABC-2_transporter_component"/>
</dbReference>
<reference evidence="10 11" key="1">
    <citation type="journal article" date="2009" name="Appl. Environ. Microbiol.">
        <title>Genomic analysis of 'Elusimicrobium minutum,' the first cultivated representative of the phylum 'Elusimicrobia' (formerly termite group 1).</title>
        <authorList>
            <person name="Herlemann D.P.R."/>
            <person name="Geissinger O."/>
            <person name="Ikeda-Ohtsubo W."/>
            <person name="Kunin V."/>
            <person name="Sun H."/>
            <person name="Lapidus A."/>
            <person name="Hugenholtz P."/>
            <person name="Brune A."/>
        </authorList>
    </citation>
    <scope>NUCLEOTIDE SEQUENCE [LARGE SCALE GENOMIC DNA]</scope>
    <source>
        <strain evidence="10 11">Pei191</strain>
    </source>
</reference>
<evidence type="ECO:0000259" key="9">
    <source>
        <dbReference type="PROSITE" id="PS51012"/>
    </source>
</evidence>
<dbReference type="KEGG" id="emi:Emin_1046"/>
<keyword evidence="4" id="KW-1003">Cell membrane</keyword>
<dbReference type="OrthoDB" id="9808686at2"/>
<keyword evidence="6 8" id="KW-1133">Transmembrane helix</keyword>
<keyword evidence="3" id="KW-0813">Transport</keyword>